<sequence>MSFLGIKMKRSKKGGDTDTISSQGNGDNSTVTSALTDGTSKGRTVITCAILLMEAPSASATSSTPAGRKKFEVLQVSFTQDATIRSVLQNVKLQSSHNKDSLASTCVGLCRPAGAEFVNSFSIKKYAVLQNELLLGIPSGLTAAQTARHSENMRKSTKLKALLQSMEIQKTIKSPRAKDTGKGASPEIAPPLSPSYVVYAGPKGSGSPGKDGSDEGSGGSPTADLKALERTGSNLEVKEDRNYGSQVYGENTTGTKRGDELVGLTTFDKVQDKVSLHMSKMSILVSAFILTTFLLNVIFTNRMSITDLPGSYLPPGSHITHVSLVTKTSLPPPPLPPPTEYLKLSLPPTLKEAPETLTGAVKNLSLALTNFRTRHLCPGGFGCEVEPQLRLQTKIRPKRSKLTLTEEGELTLIEGKVVVWKQKGAPGSSLTVSTDNALMLGRSMVVVLDPTLSSSWPFSGFKVKVQTLLQQHKGTLIKGGEVMAGAAVFVGGGRSAKFLRKLLRKTAKTTAAKTAAGKVGREKFMGKAVKGAGTIRTASRR</sequence>
<evidence type="ECO:0000256" key="1">
    <source>
        <dbReference type="SAM" id="MobiDB-lite"/>
    </source>
</evidence>
<comment type="caution">
    <text evidence="2">The sequence shown here is derived from an EMBL/GenBank/DDBJ whole genome shotgun (WGS) entry which is preliminary data.</text>
</comment>
<keyword evidence="3" id="KW-1185">Reference proteome</keyword>
<protein>
    <submittedName>
        <fullName evidence="2">Uncharacterized protein</fullName>
    </submittedName>
</protein>
<feature type="region of interest" description="Disordered" evidence="1">
    <location>
        <begin position="171"/>
        <end position="257"/>
    </location>
</feature>
<feature type="region of interest" description="Disordered" evidence="1">
    <location>
        <begin position="1"/>
        <end position="36"/>
    </location>
</feature>
<dbReference type="EMBL" id="BRYA01000095">
    <property type="protein sequence ID" value="GMI38971.1"/>
    <property type="molecule type" value="Genomic_DNA"/>
</dbReference>
<organism evidence="2 3">
    <name type="scientific">Triparma columacea</name>
    <dbReference type="NCBI Taxonomy" id="722753"/>
    <lineage>
        <taxon>Eukaryota</taxon>
        <taxon>Sar</taxon>
        <taxon>Stramenopiles</taxon>
        <taxon>Ochrophyta</taxon>
        <taxon>Bolidophyceae</taxon>
        <taxon>Parmales</taxon>
        <taxon>Triparmaceae</taxon>
        <taxon>Triparma</taxon>
    </lineage>
</organism>
<dbReference type="Proteomes" id="UP001165065">
    <property type="component" value="Unassembled WGS sequence"/>
</dbReference>
<dbReference type="OrthoDB" id="198030at2759"/>
<reference evidence="3" key="1">
    <citation type="journal article" date="2023" name="Commun. Biol.">
        <title>Genome analysis of Parmales, the sister group of diatoms, reveals the evolutionary specialization of diatoms from phago-mixotrophs to photoautotrophs.</title>
        <authorList>
            <person name="Ban H."/>
            <person name="Sato S."/>
            <person name="Yoshikawa S."/>
            <person name="Yamada K."/>
            <person name="Nakamura Y."/>
            <person name="Ichinomiya M."/>
            <person name="Sato N."/>
            <person name="Blanc-Mathieu R."/>
            <person name="Endo H."/>
            <person name="Kuwata A."/>
            <person name="Ogata H."/>
        </authorList>
    </citation>
    <scope>NUCLEOTIDE SEQUENCE [LARGE SCALE GENOMIC DNA]</scope>
</reference>
<feature type="compositionally biased region" description="Polar residues" evidence="1">
    <location>
        <begin position="18"/>
        <end position="36"/>
    </location>
</feature>
<gene>
    <name evidence="2" type="ORF">TrCOL_g5797</name>
</gene>
<accession>A0A9W7GA72</accession>
<evidence type="ECO:0000313" key="2">
    <source>
        <dbReference type="EMBL" id="GMI38971.1"/>
    </source>
</evidence>
<feature type="compositionally biased region" description="Gly residues" evidence="1">
    <location>
        <begin position="203"/>
        <end position="219"/>
    </location>
</feature>
<dbReference type="AlphaFoldDB" id="A0A9W7GA72"/>
<evidence type="ECO:0000313" key="3">
    <source>
        <dbReference type="Proteomes" id="UP001165065"/>
    </source>
</evidence>
<proteinExistence type="predicted"/>
<feature type="compositionally biased region" description="Polar residues" evidence="1">
    <location>
        <begin position="243"/>
        <end position="255"/>
    </location>
</feature>
<name>A0A9W7GA72_9STRA</name>